<evidence type="ECO:0000313" key="7">
    <source>
        <dbReference type="EMBL" id="PTQ86804.1"/>
    </source>
</evidence>
<reference evidence="7 8" key="1">
    <citation type="submission" date="2018-04" db="EMBL/GenBank/DDBJ databases">
        <title>Genomic Encyclopedia of Archaeal and Bacterial Type Strains, Phase II (KMG-II): from individual species to whole genera.</title>
        <authorList>
            <person name="Goeker M."/>
        </authorList>
    </citation>
    <scope>NUCLEOTIDE SEQUENCE [LARGE SCALE GENOMIC DNA]</scope>
    <source>
        <strain evidence="7 8">DSM 5822</strain>
    </source>
</reference>
<evidence type="ECO:0000256" key="2">
    <source>
        <dbReference type="SAM" id="MobiDB-lite"/>
    </source>
</evidence>
<keyword evidence="1" id="KW-0175">Coiled coil</keyword>
<dbReference type="AlphaFoldDB" id="A0A2T5ISJ8"/>
<evidence type="ECO:0000259" key="6">
    <source>
        <dbReference type="Pfam" id="PF18823"/>
    </source>
</evidence>
<dbReference type="EMBL" id="QAON01000027">
    <property type="protein sequence ID" value="PTQ86804.1"/>
    <property type="molecule type" value="Genomic_DNA"/>
</dbReference>
<evidence type="ECO:0000259" key="5">
    <source>
        <dbReference type="Pfam" id="PF18798"/>
    </source>
</evidence>
<feature type="non-terminal residue" evidence="7">
    <location>
        <position position="1"/>
    </location>
</feature>
<evidence type="ECO:0000313" key="8">
    <source>
        <dbReference type="Proteomes" id="UP000244223"/>
    </source>
</evidence>
<feature type="domain" description="Large polyvalent protein-associated" evidence="4">
    <location>
        <begin position="997"/>
        <end position="1074"/>
    </location>
</feature>
<gene>
    <name evidence="7" type="ORF">C8N29_12711</name>
</gene>
<evidence type="ECO:0000256" key="1">
    <source>
        <dbReference type="SAM" id="Coils"/>
    </source>
</evidence>
<feature type="coiled-coil region" evidence="1">
    <location>
        <begin position="131"/>
        <end position="158"/>
    </location>
</feature>
<feature type="domain" description="Large polyvalent protein-associated" evidence="5">
    <location>
        <begin position="342"/>
        <end position="442"/>
    </location>
</feature>
<proteinExistence type="predicted"/>
<sequence>QKKQGGYFDEHKIMLGFLSQQQAIDTYQHCFERGWTGLMSVVPCTIEQLKWWLANGDKSRPVTVNRLPYAGLERLDSVSWNDDKLCSHGGKAHNVMYQIRQSDNTHHALEPMLFTDMVQELGSQGFVYENYDALVTEYNKLERKAQQLLTVMQAATTAVKPVRVVVSKPLTKNGVANVIAWFEMDDGQAVGVFFHNPDKNPKKLDPTDEMISYKWVLNKKDITIAVAPEQGKDLNVRTVAKRIMQLVDKNHDRFMKANSAKAELNVKEQDLNAQVAQKQAELSTLEAEIKELEVKKTEKENAIKENQEVKVASIQSWDAVAADQHMKDLIAKQNGDFIAASREYFSVYLQGQSVKTQIGLVYINSRSKNKMLHRIRQTTAQVIPRIPEILTLGNIGERTPLNKERNDTFVAFYQFDKWLDFTEVRIHARIKVGELPNGLLAYYLAAAKNEEASSFDSSWAEEDESSQARSHTQTRLDNIEADDDEEVNIEILEIVSKNQEQPTDLGSDIEQEEEDGFSDDYKDENYRFKDVGYIAGARKELAQSAIMQAKKLGQLVSVTDIDWDALEDDPRIATATIIKKNVFGQVDWEQLKESGMAGNAAYFIKRLYAAVELQPDNDSKEDRQLYVTAIQNLRSTFEACKTLEDVIREVVVLSKLLNTYRNMIRQADGSSVLNYDSQVAHALGKKLKSWVFKTGNNAIYDSRKMKADDWSWLEKTDKPTATKPKKPSFQLEAASHIQRVGGKDVSIQSTEHFKNLFGLKAIQSGNWVLKDKESIEFHIQRAAESMLDMSDVTGIAPDLLGFGGRLGLAFGARGKGGALAHYEPVERMINITKMKGGGSLGHEYFHALDNLMQDLMNQSTSGKAGFFATETPHLLPDSLTKQAFMALSSAMLEGSQVLTETLKLTEKDFATATYNMKPELIERSEVKRNIVAAGDVWNAVLAVDAYFFRHGVRGFRSKTHMEYIKIAAAHYANKEETAVNIPTLDKGSQFFRDALELDEGRRGKYWSKTLEMAARAFSSYLQDKLEQQGRTNDYLAFSTKGGHGRVGEEAYPQGEERERIHAAFDGLFKALKEEQVFEKAIANKTFMDSLFGEDMDRDELLALGYEEE</sequence>
<dbReference type="Pfam" id="PF18798">
    <property type="entry name" value="LPD3"/>
    <property type="match status" value="1"/>
</dbReference>
<name>A0A2T5ISJ8_9GAMM</name>
<accession>A0A2T5ISJ8</accession>
<protein>
    <recommendedName>
        <fullName evidence="9">Large polyvalent protein-associated domain-containing protein</fullName>
    </recommendedName>
</protein>
<dbReference type="InterPro" id="IPR041595">
    <property type="entry name" value="Inorganic_Pase"/>
</dbReference>
<comment type="caution">
    <text evidence="7">The sequence shown here is derived from an EMBL/GenBank/DDBJ whole genome shotgun (WGS) entry which is preliminary data.</text>
</comment>
<dbReference type="Proteomes" id="UP000244223">
    <property type="component" value="Unassembled WGS sequence"/>
</dbReference>
<feature type="domain" description="Defence against restriction A N-terminal" evidence="3">
    <location>
        <begin position="130"/>
        <end position="250"/>
    </location>
</feature>
<dbReference type="Pfam" id="PF18788">
    <property type="entry name" value="DarA_N"/>
    <property type="match status" value="1"/>
</dbReference>
<feature type="region of interest" description="Disordered" evidence="2">
    <location>
        <begin position="454"/>
        <end position="475"/>
    </location>
</feature>
<feature type="domain" description="Inorganic pyrophosphatase" evidence="6">
    <location>
        <begin position="2"/>
        <end position="53"/>
    </location>
</feature>
<keyword evidence="8" id="KW-1185">Reference proteome</keyword>
<dbReference type="RefSeq" id="WP_338025961.1">
    <property type="nucleotide sequence ID" value="NZ_QAON01000027.1"/>
</dbReference>
<feature type="region of interest" description="Disordered" evidence="2">
    <location>
        <begin position="499"/>
        <end position="521"/>
    </location>
</feature>
<dbReference type="Pfam" id="PF18823">
    <property type="entry name" value="InPase"/>
    <property type="match status" value="1"/>
</dbReference>
<dbReference type="InterPro" id="IPR040824">
    <property type="entry name" value="LPD3"/>
</dbReference>
<feature type="compositionally biased region" description="Acidic residues" evidence="2">
    <location>
        <begin position="507"/>
        <end position="518"/>
    </location>
</feature>
<dbReference type="InterPro" id="IPR041140">
    <property type="entry name" value="DarA_N"/>
</dbReference>
<dbReference type="Pfam" id="PF18796">
    <property type="entry name" value="LPD1"/>
    <property type="match status" value="1"/>
</dbReference>
<evidence type="ECO:0000259" key="4">
    <source>
        <dbReference type="Pfam" id="PF18796"/>
    </source>
</evidence>
<organism evidence="7 8">
    <name type="scientific">Agitococcus lubricus</name>
    <dbReference type="NCBI Taxonomy" id="1077255"/>
    <lineage>
        <taxon>Bacteria</taxon>
        <taxon>Pseudomonadati</taxon>
        <taxon>Pseudomonadota</taxon>
        <taxon>Gammaproteobacteria</taxon>
        <taxon>Moraxellales</taxon>
        <taxon>Moraxellaceae</taxon>
        <taxon>Agitococcus</taxon>
    </lineage>
</organism>
<feature type="coiled-coil region" evidence="1">
    <location>
        <begin position="257"/>
        <end position="312"/>
    </location>
</feature>
<dbReference type="InterPro" id="IPR041047">
    <property type="entry name" value="LPD1"/>
</dbReference>
<evidence type="ECO:0000259" key="3">
    <source>
        <dbReference type="Pfam" id="PF18788"/>
    </source>
</evidence>
<evidence type="ECO:0008006" key="9">
    <source>
        <dbReference type="Google" id="ProtNLM"/>
    </source>
</evidence>